<gene>
    <name evidence="1" type="ORF">D7N80_10050</name>
</gene>
<dbReference type="AlphaFoldDB" id="A0A3R1AV56"/>
<protein>
    <submittedName>
        <fullName evidence="1">Sialate O-acetylesterase</fullName>
    </submittedName>
</protein>
<name>A0A3R1AV56_SALET</name>
<organism evidence="1">
    <name type="scientific">Salmonella enterica I</name>
    <dbReference type="NCBI Taxonomy" id="59201"/>
    <lineage>
        <taxon>Bacteria</taxon>
        <taxon>Pseudomonadati</taxon>
        <taxon>Pseudomonadota</taxon>
        <taxon>Gammaproteobacteria</taxon>
        <taxon>Enterobacterales</taxon>
        <taxon>Enterobacteriaceae</taxon>
        <taxon>Salmonella</taxon>
    </lineage>
</organism>
<proteinExistence type="predicted"/>
<dbReference type="EMBL" id="RVVJ01000010">
    <property type="protein sequence ID" value="MML53647.1"/>
    <property type="molecule type" value="Genomic_DNA"/>
</dbReference>
<reference evidence="1" key="1">
    <citation type="submission" date="2018-09" db="EMBL/GenBank/DDBJ databases">
        <authorList>
            <person name="Ashton P.M."/>
            <person name="Dallman T."/>
            <person name="Nair S."/>
            <person name="De Pinna E."/>
            <person name="Peters T."/>
            <person name="Grant K."/>
        </authorList>
    </citation>
    <scope>NUCLEOTIDE SEQUENCE [LARGE SCALE GENOMIC DNA]</scope>
    <source>
        <strain evidence="1">598938</strain>
    </source>
</reference>
<sequence>KDTLSINGITSAQTYEMDIENFSIQIYRDDGSIMLSNDDVSSYVYFPVGYNGGKVVIPDAPITAGKTVKIVANNAGRISVEPASDNVLVNGRPSTTTTDTSLTLVQTGSDGKTWVTA</sequence>
<feature type="non-terminal residue" evidence="1">
    <location>
        <position position="1"/>
    </location>
</feature>
<dbReference type="Proteomes" id="UP000885348">
    <property type="component" value="Unassembled WGS sequence"/>
</dbReference>
<accession>A0A3R1AV56</accession>
<evidence type="ECO:0000313" key="1">
    <source>
        <dbReference type="EMBL" id="MML53647.1"/>
    </source>
</evidence>
<comment type="caution">
    <text evidence="1">The sequence shown here is derived from an EMBL/GenBank/DDBJ whole genome shotgun (WGS) entry which is preliminary data.</text>
</comment>